<dbReference type="Proteomes" id="UP000762676">
    <property type="component" value="Unassembled WGS sequence"/>
</dbReference>
<sequence>MEIGWPRSETSRQPLDPKSHRIATTEREKITRKTDTKIARRYRTVERSYLWTRCQAARTMAGQCGGLHLAVDKQSLVGGGIASPKSLLLPQVLTH</sequence>
<accession>A0AAV4HFC7</accession>
<proteinExistence type="predicted"/>
<feature type="region of interest" description="Disordered" evidence="1">
    <location>
        <begin position="1"/>
        <end position="32"/>
    </location>
</feature>
<organism evidence="2 3">
    <name type="scientific">Elysia marginata</name>
    <dbReference type="NCBI Taxonomy" id="1093978"/>
    <lineage>
        <taxon>Eukaryota</taxon>
        <taxon>Metazoa</taxon>
        <taxon>Spiralia</taxon>
        <taxon>Lophotrochozoa</taxon>
        <taxon>Mollusca</taxon>
        <taxon>Gastropoda</taxon>
        <taxon>Heterobranchia</taxon>
        <taxon>Euthyneura</taxon>
        <taxon>Panpulmonata</taxon>
        <taxon>Sacoglossa</taxon>
        <taxon>Placobranchoidea</taxon>
        <taxon>Plakobranchidae</taxon>
        <taxon>Elysia</taxon>
    </lineage>
</organism>
<comment type="caution">
    <text evidence="2">The sequence shown here is derived from an EMBL/GenBank/DDBJ whole genome shotgun (WGS) entry which is preliminary data.</text>
</comment>
<dbReference type="AlphaFoldDB" id="A0AAV4HFC7"/>
<reference evidence="2 3" key="1">
    <citation type="journal article" date="2021" name="Elife">
        <title>Chloroplast acquisition without the gene transfer in kleptoplastic sea slugs, Plakobranchus ocellatus.</title>
        <authorList>
            <person name="Maeda T."/>
            <person name="Takahashi S."/>
            <person name="Yoshida T."/>
            <person name="Shimamura S."/>
            <person name="Takaki Y."/>
            <person name="Nagai Y."/>
            <person name="Toyoda A."/>
            <person name="Suzuki Y."/>
            <person name="Arimoto A."/>
            <person name="Ishii H."/>
            <person name="Satoh N."/>
            <person name="Nishiyama T."/>
            <person name="Hasebe M."/>
            <person name="Maruyama T."/>
            <person name="Minagawa J."/>
            <person name="Obokata J."/>
            <person name="Shigenobu S."/>
        </authorList>
    </citation>
    <scope>NUCLEOTIDE SEQUENCE [LARGE SCALE GENOMIC DNA]</scope>
</reference>
<keyword evidence="3" id="KW-1185">Reference proteome</keyword>
<dbReference type="EMBL" id="BMAT01001963">
    <property type="protein sequence ID" value="GFR96130.1"/>
    <property type="molecule type" value="Genomic_DNA"/>
</dbReference>
<feature type="compositionally biased region" description="Basic and acidic residues" evidence="1">
    <location>
        <begin position="15"/>
        <end position="32"/>
    </location>
</feature>
<name>A0AAV4HFC7_9GAST</name>
<evidence type="ECO:0000313" key="2">
    <source>
        <dbReference type="EMBL" id="GFR96130.1"/>
    </source>
</evidence>
<gene>
    <name evidence="2" type="ORF">ElyMa_000960500</name>
</gene>
<evidence type="ECO:0000256" key="1">
    <source>
        <dbReference type="SAM" id="MobiDB-lite"/>
    </source>
</evidence>
<evidence type="ECO:0000313" key="3">
    <source>
        <dbReference type="Proteomes" id="UP000762676"/>
    </source>
</evidence>
<protein>
    <submittedName>
        <fullName evidence="2">Uncharacterized protein</fullName>
    </submittedName>
</protein>